<accession>A0ABV6ZUF4</accession>
<dbReference type="InterPro" id="IPR051703">
    <property type="entry name" value="NF-kappa-B_Signaling_Reg"/>
</dbReference>
<organism evidence="2 3">
    <name type="scientific">Hyphobacterium vulgare</name>
    <dbReference type="NCBI Taxonomy" id="1736751"/>
    <lineage>
        <taxon>Bacteria</taxon>
        <taxon>Pseudomonadati</taxon>
        <taxon>Pseudomonadota</taxon>
        <taxon>Alphaproteobacteria</taxon>
        <taxon>Maricaulales</taxon>
        <taxon>Maricaulaceae</taxon>
        <taxon>Hyphobacterium</taxon>
    </lineage>
</organism>
<feature type="domain" description="YqaJ viral recombinase" evidence="1">
    <location>
        <begin position="14"/>
        <end position="152"/>
    </location>
</feature>
<sequence length="209" mass="23198">MTVQIIDCVQGEPEWFAARLGIPTASEFSSVLAKGRGGGDSLTRRKYMMKLAGEILTGQPMDSFSNAHMERGKEMESEARSYYSIVHGVEVQEVGFIRNGDKGYSPDGLIGTEGAAEIKTKLPHLLIDALVRDEVPPEHKAQLQGGLWVSEREWIDFVAYWPGLPMFRKRVTRDEKYIAVLGQAVADFNEELAALVDQIRAMDAPREAA</sequence>
<evidence type="ECO:0000313" key="3">
    <source>
        <dbReference type="Proteomes" id="UP001595379"/>
    </source>
</evidence>
<dbReference type="PANTHER" id="PTHR46609">
    <property type="entry name" value="EXONUCLEASE, PHAGE-TYPE/RECB, C-TERMINAL DOMAIN-CONTAINING PROTEIN"/>
    <property type="match status" value="1"/>
</dbReference>
<keyword evidence="2" id="KW-0540">Nuclease</keyword>
<dbReference type="SUPFAM" id="SSF52980">
    <property type="entry name" value="Restriction endonuclease-like"/>
    <property type="match status" value="1"/>
</dbReference>
<keyword evidence="3" id="KW-1185">Reference proteome</keyword>
<evidence type="ECO:0000259" key="1">
    <source>
        <dbReference type="Pfam" id="PF09588"/>
    </source>
</evidence>
<comment type="caution">
    <text evidence="2">The sequence shown here is derived from an EMBL/GenBank/DDBJ whole genome shotgun (WGS) entry which is preliminary data.</text>
</comment>
<gene>
    <name evidence="2" type="ORF">ACFOOR_02770</name>
</gene>
<name>A0ABV6ZUF4_9PROT</name>
<dbReference type="RefSeq" id="WP_343163906.1">
    <property type="nucleotide sequence ID" value="NZ_JBHRSV010000001.1"/>
</dbReference>
<evidence type="ECO:0000313" key="2">
    <source>
        <dbReference type="EMBL" id="MFC2925023.1"/>
    </source>
</evidence>
<keyword evidence="2" id="KW-0269">Exonuclease</keyword>
<reference evidence="3" key="1">
    <citation type="journal article" date="2019" name="Int. J. Syst. Evol. Microbiol.">
        <title>The Global Catalogue of Microorganisms (GCM) 10K type strain sequencing project: providing services to taxonomists for standard genome sequencing and annotation.</title>
        <authorList>
            <consortium name="The Broad Institute Genomics Platform"/>
            <consortium name="The Broad Institute Genome Sequencing Center for Infectious Disease"/>
            <person name="Wu L."/>
            <person name="Ma J."/>
        </authorList>
    </citation>
    <scope>NUCLEOTIDE SEQUENCE [LARGE SCALE GENOMIC DNA]</scope>
    <source>
        <strain evidence="3">KCTC 52487</strain>
    </source>
</reference>
<dbReference type="GO" id="GO:0004527">
    <property type="term" value="F:exonuclease activity"/>
    <property type="evidence" value="ECO:0007669"/>
    <property type="project" value="UniProtKB-KW"/>
</dbReference>
<dbReference type="PANTHER" id="PTHR46609:SF6">
    <property type="entry name" value="EXONUCLEASE, PHAGE-TYPE_RECB, C-TERMINAL DOMAIN-CONTAINING PROTEIN-RELATED"/>
    <property type="match status" value="1"/>
</dbReference>
<protein>
    <submittedName>
        <fullName evidence="2">Lambda exonuclease family protein</fullName>
    </submittedName>
</protein>
<dbReference type="Pfam" id="PF09588">
    <property type="entry name" value="YqaJ"/>
    <property type="match status" value="1"/>
</dbReference>
<dbReference type="CDD" id="cd22343">
    <property type="entry name" value="PDDEXK_lambda_exonuclease-like"/>
    <property type="match status" value="1"/>
</dbReference>
<proteinExistence type="predicted"/>
<keyword evidence="2" id="KW-0378">Hydrolase</keyword>
<dbReference type="InterPro" id="IPR011335">
    <property type="entry name" value="Restrct_endonuc-II-like"/>
</dbReference>
<dbReference type="EMBL" id="JBHRSV010000001">
    <property type="protein sequence ID" value="MFC2925023.1"/>
    <property type="molecule type" value="Genomic_DNA"/>
</dbReference>
<dbReference type="InterPro" id="IPR019080">
    <property type="entry name" value="YqaJ_viral_recombinase"/>
</dbReference>
<dbReference type="InterPro" id="IPR011604">
    <property type="entry name" value="PDDEXK-like_dom_sf"/>
</dbReference>
<dbReference type="Proteomes" id="UP001595379">
    <property type="component" value="Unassembled WGS sequence"/>
</dbReference>
<dbReference type="Gene3D" id="3.90.320.10">
    <property type="match status" value="1"/>
</dbReference>